<evidence type="ECO:0000256" key="4">
    <source>
        <dbReference type="ARBA" id="ARBA00023315"/>
    </source>
</evidence>
<dbReference type="PANTHER" id="PTHR22589:SF14">
    <property type="entry name" value="CHOLINE O-ACETYLTRANSFERASE"/>
    <property type="match status" value="1"/>
</dbReference>
<comment type="similarity">
    <text evidence="1 7">Belongs to the carnitine/choline acetyltransferase family.</text>
</comment>
<sequence length="670" mass="76850">MKANDRISLAFKRHADVLYVVTLGRASLKRVIASIWQMMRTEILVDDFRREKGIGQVLQEKLRQFAETKENWAYSWWLDDMYMRARLPLPVNSNPGMVFPRQHFETRRQQLRYAARLISGILDYKTIIDAKALPVDRCRHKEKGQPLCMAQYYRLFTSYRLPGHPKDSLLISGMDSHHIIVACKNQFFVLDLLLNYQRLSEDDVFTQLERIADMADEGAKTAKPVGLLTAADRTTWAHAREDMMRDMSNRESLDLLERCMFVLCLDRGIPISFNHQRSVDETSLNVRDDVSLILQMLHGQGSSVNTANRWFDKTMQFVISRDGSCGLNYEHSPSEGIAVVQLIEHLLKYMQEVHEKKLRRMQSICELPQPQQLEWSVSPGVEGTIQATMENIDRSIRDLDLYVLRFDHFGREFPKKNNMSPDSFIQLALQLTYYKIHGALVSTYESASTRRFRLGRVDNIRANSPAALEWVKAMVAKNEYTDHEKMALLRKAMGWQTQTMTQTILGQGLDCHLMGLREMAAEVGLPVPDIFTDDTYRKSNHFTLSTSQVNTTMDTFMCYGPVVPDGYGVCYNPHPNDIIVVITAFKSHAETQSDYFAYTLEGSLLQMSELCLKTNQEHEFVADKVRNASLQNGPLSNESLELPAKKGRHLLHQHGTDIVQSNGHAKKDLE</sequence>
<reference evidence="9" key="1">
    <citation type="submission" date="2022-11" db="EMBL/GenBank/DDBJ databases">
        <title>Centuries of genome instability and evolution in soft-shell clam transmissible cancer (bioRxiv).</title>
        <authorList>
            <person name="Hart S.F.M."/>
            <person name="Yonemitsu M.A."/>
            <person name="Giersch R.M."/>
            <person name="Beal B.F."/>
            <person name="Arriagada G."/>
            <person name="Davis B.W."/>
            <person name="Ostrander E.A."/>
            <person name="Goff S.P."/>
            <person name="Metzger M.J."/>
        </authorList>
    </citation>
    <scope>NUCLEOTIDE SEQUENCE</scope>
    <source>
        <strain evidence="9">MELC-2E11</strain>
        <tissue evidence="9">Siphon/mantle</tissue>
    </source>
</reference>
<keyword evidence="10" id="KW-1185">Reference proteome</keyword>
<dbReference type="Proteomes" id="UP001164746">
    <property type="component" value="Chromosome 2"/>
</dbReference>
<dbReference type="InterPro" id="IPR000542">
    <property type="entry name" value="Carn_acyl_trans"/>
</dbReference>
<evidence type="ECO:0000256" key="2">
    <source>
        <dbReference type="ARBA" id="ARBA00022679"/>
    </source>
</evidence>
<evidence type="ECO:0000256" key="3">
    <source>
        <dbReference type="ARBA" id="ARBA00022979"/>
    </source>
</evidence>
<evidence type="ECO:0000256" key="7">
    <source>
        <dbReference type="RuleBase" id="RU003801"/>
    </source>
</evidence>
<evidence type="ECO:0000259" key="8">
    <source>
        <dbReference type="Pfam" id="PF00755"/>
    </source>
</evidence>
<name>A0ABY7DHK5_MYAAR</name>
<evidence type="ECO:0000256" key="6">
    <source>
        <dbReference type="ARBA" id="ARBA00040495"/>
    </source>
</evidence>
<dbReference type="Pfam" id="PF00755">
    <property type="entry name" value="Carn_acyltransf"/>
    <property type="match status" value="1"/>
</dbReference>
<evidence type="ECO:0000256" key="5">
    <source>
        <dbReference type="ARBA" id="ARBA00039091"/>
    </source>
</evidence>
<dbReference type="EMBL" id="CP111013">
    <property type="protein sequence ID" value="WAQ97117.1"/>
    <property type="molecule type" value="Genomic_DNA"/>
</dbReference>
<dbReference type="InterPro" id="IPR023213">
    <property type="entry name" value="CAT-like_dom_sf"/>
</dbReference>
<proteinExistence type="inferred from homology"/>
<dbReference type="InterPro" id="IPR039551">
    <property type="entry name" value="Cho/carn_acyl_trans"/>
</dbReference>
<organism evidence="9 10">
    <name type="scientific">Mya arenaria</name>
    <name type="common">Soft-shell clam</name>
    <dbReference type="NCBI Taxonomy" id="6604"/>
    <lineage>
        <taxon>Eukaryota</taxon>
        <taxon>Metazoa</taxon>
        <taxon>Spiralia</taxon>
        <taxon>Lophotrochozoa</taxon>
        <taxon>Mollusca</taxon>
        <taxon>Bivalvia</taxon>
        <taxon>Autobranchia</taxon>
        <taxon>Heteroconchia</taxon>
        <taxon>Euheterodonta</taxon>
        <taxon>Imparidentia</taxon>
        <taxon>Neoheterodontei</taxon>
        <taxon>Myida</taxon>
        <taxon>Myoidea</taxon>
        <taxon>Myidae</taxon>
        <taxon>Mya</taxon>
    </lineage>
</organism>
<evidence type="ECO:0000313" key="9">
    <source>
        <dbReference type="EMBL" id="WAQ97117.1"/>
    </source>
</evidence>
<dbReference type="Gene3D" id="3.30.559.10">
    <property type="entry name" value="Chloramphenicol acetyltransferase-like domain"/>
    <property type="match status" value="1"/>
</dbReference>
<dbReference type="EC" id="2.3.1.6" evidence="5"/>
<dbReference type="PANTHER" id="PTHR22589">
    <property type="entry name" value="CARNITINE O-ACYLTRANSFERASE"/>
    <property type="match status" value="1"/>
</dbReference>
<keyword evidence="2 7" id="KW-0808">Transferase</keyword>
<dbReference type="SUPFAM" id="SSF52777">
    <property type="entry name" value="CoA-dependent acyltransferases"/>
    <property type="match status" value="2"/>
</dbReference>
<evidence type="ECO:0000256" key="1">
    <source>
        <dbReference type="ARBA" id="ARBA00005232"/>
    </source>
</evidence>
<evidence type="ECO:0000313" key="10">
    <source>
        <dbReference type="Proteomes" id="UP001164746"/>
    </source>
</evidence>
<protein>
    <recommendedName>
        <fullName evidence="6">Choline O-acetyltransferase</fullName>
        <ecNumber evidence="5">2.3.1.6</ecNumber>
    </recommendedName>
</protein>
<dbReference type="Gene3D" id="3.30.559.70">
    <property type="entry name" value="Choline/Carnitine o-acyltransferase, domain 2"/>
    <property type="match status" value="1"/>
</dbReference>
<accession>A0ABY7DHK5</accession>
<gene>
    <name evidence="9" type="ORF">MAR_029807</name>
</gene>
<keyword evidence="3" id="KW-0530">Neurotransmitter biosynthesis</keyword>
<dbReference type="PROSITE" id="PS00440">
    <property type="entry name" value="ACYLTRANSF_C_2"/>
    <property type="match status" value="1"/>
</dbReference>
<keyword evidence="4 7" id="KW-0012">Acyltransferase</keyword>
<feature type="domain" description="Choline/carnitine acyltransferase" evidence="8">
    <location>
        <begin position="35"/>
        <end position="601"/>
    </location>
</feature>
<dbReference type="InterPro" id="IPR042231">
    <property type="entry name" value="Cho/carn_acyl_trans_2"/>
</dbReference>